<dbReference type="STRING" id="742725.HMPREF9450_00856"/>
<dbReference type="EMBL" id="ADLD01000009">
    <property type="protein sequence ID" value="EHB92652.1"/>
    <property type="molecule type" value="Genomic_DNA"/>
</dbReference>
<reference evidence="3 4" key="1">
    <citation type="submission" date="2011-08" db="EMBL/GenBank/DDBJ databases">
        <title>The Genome Sequence of Alistipes indistinctus YIT 12060.</title>
        <authorList>
            <consortium name="The Broad Institute Genome Sequencing Platform"/>
            <person name="Earl A."/>
            <person name="Ward D."/>
            <person name="Feldgarden M."/>
            <person name="Gevers D."/>
            <person name="Morotomi M."/>
            <person name="Young S.K."/>
            <person name="Zeng Q."/>
            <person name="Gargeya S."/>
            <person name="Fitzgerald M."/>
            <person name="Haas B."/>
            <person name="Abouelleil A."/>
            <person name="Alvarado L."/>
            <person name="Arachchi H.M."/>
            <person name="Berlin A."/>
            <person name="Brown A."/>
            <person name="Chapman S.B."/>
            <person name="Chen Z."/>
            <person name="Dunbar C."/>
            <person name="Freedman E."/>
            <person name="Gearin G."/>
            <person name="Gellesch M."/>
            <person name="Goldberg J."/>
            <person name="Griggs A."/>
            <person name="Gujja S."/>
            <person name="Heiman D."/>
            <person name="Howarth C."/>
            <person name="Larson L."/>
            <person name="Lui A."/>
            <person name="MacDonald P.J.P."/>
            <person name="Montmayeur A."/>
            <person name="Murphy C."/>
            <person name="Neiman D."/>
            <person name="Pearson M."/>
            <person name="Priest M."/>
            <person name="Roberts A."/>
            <person name="Saif S."/>
            <person name="Shea T."/>
            <person name="Shenoy N."/>
            <person name="Sisk P."/>
            <person name="Stolte C."/>
            <person name="Sykes S."/>
            <person name="Wortman J."/>
            <person name="Nusbaum C."/>
            <person name="Birren B."/>
        </authorList>
    </citation>
    <scope>NUCLEOTIDE SEQUENCE [LARGE SCALE GENOMIC DNA]</scope>
    <source>
        <strain evidence="3 4">YIT 12060</strain>
    </source>
</reference>
<evidence type="ECO:0000313" key="4">
    <source>
        <dbReference type="Proteomes" id="UP000006008"/>
    </source>
</evidence>
<dbReference type="Pfam" id="PF02894">
    <property type="entry name" value="GFO_IDH_MocA_C"/>
    <property type="match status" value="1"/>
</dbReference>
<dbReference type="InterPro" id="IPR052515">
    <property type="entry name" value="Gfo/Idh/MocA_Oxidoreductase"/>
</dbReference>
<protein>
    <recommendedName>
        <fullName evidence="5">Gfo/Idh/MocA-like oxidoreductase N-terminal domain-containing protein</fullName>
    </recommendedName>
</protein>
<evidence type="ECO:0000313" key="3">
    <source>
        <dbReference type="EMBL" id="EHB92652.1"/>
    </source>
</evidence>
<organism evidence="3 4">
    <name type="scientific">Alistipes indistinctus YIT 12060</name>
    <dbReference type="NCBI Taxonomy" id="742725"/>
    <lineage>
        <taxon>Bacteria</taxon>
        <taxon>Pseudomonadati</taxon>
        <taxon>Bacteroidota</taxon>
        <taxon>Bacteroidia</taxon>
        <taxon>Bacteroidales</taxon>
        <taxon>Rikenellaceae</taxon>
        <taxon>Alistipes</taxon>
    </lineage>
</organism>
<feature type="domain" description="Gfo/Idh/MocA-like oxidoreductase N-terminal" evidence="1">
    <location>
        <begin position="21"/>
        <end position="137"/>
    </location>
</feature>
<gene>
    <name evidence="3" type="ORF">HMPREF9450_00856</name>
</gene>
<dbReference type="SUPFAM" id="SSF51735">
    <property type="entry name" value="NAD(P)-binding Rossmann-fold domains"/>
    <property type="match status" value="1"/>
</dbReference>
<evidence type="ECO:0008006" key="5">
    <source>
        <dbReference type="Google" id="ProtNLM"/>
    </source>
</evidence>
<evidence type="ECO:0000259" key="1">
    <source>
        <dbReference type="Pfam" id="PF01408"/>
    </source>
</evidence>
<keyword evidence="4" id="KW-1185">Reference proteome</keyword>
<dbReference type="HOGENOM" id="CLU_862341_0_0_10"/>
<dbReference type="PANTHER" id="PTHR43249">
    <property type="entry name" value="UDP-N-ACETYL-2-AMINO-2-DEOXY-D-GLUCURONATE OXIDASE"/>
    <property type="match status" value="1"/>
</dbReference>
<dbReference type="InterPro" id="IPR004104">
    <property type="entry name" value="Gfo/Idh/MocA-like_OxRdtase_C"/>
</dbReference>
<dbReference type="PANTHER" id="PTHR43249:SF1">
    <property type="entry name" value="D-GLUCOSIDE 3-DEHYDROGENASE"/>
    <property type="match status" value="1"/>
</dbReference>
<dbReference type="GO" id="GO:0000166">
    <property type="term" value="F:nucleotide binding"/>
    <property type="evidence" value="ECO:0007669"/>
    <property type="project" value="InterPro"/>
</dbReference>
<dbReference type="Pfam" id="PF01408">
    <property type="entry name" value="GFO_IDH_MocA"/>
    <property type="match status" value="1"/>
</dbReference>
<accession>G5H713</accession>
<dbReference type="Gene3D" id="3.30.360.10">
    <property type="entry name" value="Dihydrodipicolinate Reductase, domain 2"/>
    <property type="match status" value="1"/>
</dbReference>
<dbReference type="AlphaFoldDB" id="G5H713"/>
<proteinExistence type="predicted"/>
<sequence length="324" mass="36185">MLYYFCELFNKMVKVDFGISKFAIVGMAGYIAPRHLDAIKNSECDLVAAHDVADSVGIMDRYFPHADFTTDADKFAGILKHGNIDYLTVCTPNYLHCRHSILGLRNGMNVICEKPLGLRSADLDTMASMERTSNRRIYPILQLRLHPEIQRLRQYVDSTPADFTHDVELTYITPRGKWYAASWKGDVAKSGGVVFNIGIHFLDILIWIFGDFLNAAVHHSAADSVSGVIELQKARVKFFLSVNPAHASLKSVDGKMTPCRCLTINGVGFNFTDGFTDLHTLSYRRILEGKGFSIEDARPSISAAEKICHTPLSKVLNDCHPLIK</sequence>
<dbReference type="InterPro" id="IPR000683">
    <property type="entry name" value="Gfo/Idh/MocA-like_OxRdtase_N"/>
</dbReference>
<dbReference type="Proteomes" id="UP000006008">
    <property type="component" value="Unassembled WGS sequence"/>
</dbReference>
<evidence type="ECO:0000259" key="2">
    <source>
        <dbReference type="Pfam" id="PF02894"/>
    </source>
</evidence>
<comment type="caution">
    <text evidence="3">The sequence shown here is derived from an EMBL/GenBank/DDBJ whole genome shotgun (WGS) entry which is preliminary data.</text>
</comment>
<feature type="domain" description="Gfo/Idh/MocA-like oxidoreductase C-terminal" evidence="2">
    <location>
        <begin position="170"/>
        <end position="221"/>
    </location>
</feature>
<dbReference type="PATRIC" id="fig|742725.3.peg.910"/>
<name>G5H713_9BACT</name>
<dbReference type="Gene3D" id="3.40.50.720">
    <property type="entry name" value="NAD(P)-binding Rossmann-like Domain"/>
    <property type="match status" value="1"/>
</dbReference>
<dbReference type="InterPro" id="IPR036291">
    <property type="entry name" value="NAD(P)-bd_dom_sf"/>
</dbReference>
<dbReference type="eggNOG" id="COG0673">
    <property type="taxonomic scope" value="Bacteria"/>
</dbReference>